<dbReference type="EMBL" id="MRTF01000005">
    <property type="protein sequence ID" value="OME92023.1"/>
    <property type="molecule type" value="Genomic_DNA"/>
</dbReference>
<dbReference type="RefSeq" id="WP_076323284.1">
    <property type="nucleotide sequence ID" value="NZ_JBCNGN010000008.1"/>
</dbReference>
<gene>
    <name evidence="1" type="ORF">BK123_15415</name>
</gene>
<name>A0A1R1B0F8_PAELA</name>
<dbReference type="OrthoDB" id="2643303at2"/>
<accession>A0A1R1B0F8</accession>
<protein>
    <submittedName>
        <fullName evidence="1">Uncharacterized protein</fullName>
    </submittedName>
</protein>
<proteinExistence type="predicted"/>
<sequence>MTGTLTLIRYNGTEKHALVESKAYATRTQVNERPQIMLWFETETDPEPLQCLPDSDELLNNPDAELTIYLDTLKLDEFAPLQFAIAHGYNENSRSLDARLYYFEHQEVNDNRGRIEYRGNGVFYVYWTGSTMDVDYYDGSKPDTRLELEGEFTMEKYEDWL</sequence>
<dbReference type="Proteomes" id="UP000187074">
    <property type="component" value="Unassembled WGS sequence"/>
</dbReference>
<organism evidence="1 2">
    <name type="scientific">Paenibacillus lautus</name>
    <name type="common">Bacillus lautus</name>
    <dbReference type="NCBI Taxonomy" id="1401"/>
    <lineage>
        <taxon>Bacteria</taxon>
        <taxon>Bacillati</taxon>
        <taxon>Bacillota</taxon>
        <taxon>Bacilli</taxon>
        <taxon>Bacillales</taxon>
        <taxon>Paenibacillaceae</taxon>
        <taxon>Paenibacillus</taxon>
    </lineage>
</organism>
<dbReference type="AlphaFoldDB" id="A0A1R1B0F8"/>
<evidence type="ECO:0000313" key="1">
    <source>
        <dbReference type="EMBL" id="OME92023.1"/>
    </source>
</evidence>
<evidence type="ECO:0000313" key="2">
    <source>
        <dbReference type="Proteomes" id="UP000187074"/>
    </source>
</evidence>
<reference evidence="1 2" key="1">
    <citation type="submission" date="2016-11" db="EMBL/GenBank/DDBJ databases">
        <title>Paenibacillus species isolates.</title>
        <authorList>
            <person name="Beno S.M."/>
        </authorList>
    </citation>
    <scope>NUCLEOTIDE SEQUENCE [LARGE SCALE GENOMIC DNA]</scope>
    <source>
        <strain evidence="1 2">FSL F4-0100</strain>
    </source>
</reference>
<comment type="caution">
    <text evidence="1">The sequence shown here is derived from an EMBL/GenBank/DDBJ whole genome shotgun (WGS) entry which is preliminary data.</text>
</comment>